<keyword evidence="5 9" id="KW-0285">Flavoprotein</keyword>
<keyword evidence="15" id="KW-1185">Reference proteome</keyword>
<comment type="subunit">
    <text evidence="4 9">Homodimer.</text>
</comment>
<feature type="binding site" evidence="9 10">
    <location>
        <position position="127"/>
    </location>
    <ligand>
        <name>substrate</name>
    </ligand>
</feature>
<feature type="binding site" evidence="9 11">
    <location>
        <position position="200"/>
    </location>
    <ligand>
        <name>FMN</name>
        <dbReference type="ChEBI" id="CHEBI:58210"/>
    </ligand>
</feature>
<dbReference type="InterPro" id="IPR019576">
    <property type="entry name" value="Pyridoxamine_oxidase_dimer_C"/>
</dbReference>
<keyword evidence="7 9" id="KW-0560">Oxidoreductase</keyword>
<dbReference type="RefSeq" id="WP_314519345.1">
    <property type="nucleotide sequence ID" value="NZ_JASJOU010000022.1"/>
</dbReference>
<feature type="binding site" evidence="9 10">
    <location>
        <position position="70"/>
    </location>
    <ligand>
        <name>substrate</name>
    </ligand>
</feature>
<feature type="binding site" evidence="10">
    <location>
        <begin position="12"/>
        <end position="15"/>
    </location>
    <ligand>
        <name>substrate</name>
    </ligand>
</feature>
<accession>A0AAE3RAU4</accession>
<comment type="pathway">
    <text evidence="2 9">Cofactor metabolism; pyridoxal 5'-phosphate salvage; pyridoxal 5'-phosphate from pyridoxine 5'-phosphate: step 1/1.</text>
</comment>
<proteinExistence type="inferred from homology"/>
<feature type="binding site" evidence="9 11">
    <location>
        <begin position="144"/>
        <end position="145"/>
    </location>
    <ligand>
        <name>FMN</name>
        <dbReference type="ChEBI" id="CHEBI:58210"/>
    </ligand>
</feature>
<evidence type="ECO:0000256" key="10">
    <source>
        <dbReference type="PIRSR" id="PIRSR000190-1"/>
    </source>
</evidence>
<dbReference type="AlphaFoldDB" id="A0AAE3RAU4"/>
<comment type="pathway">
    <text evidence="1 9">Cofactor metabolism; pyridoxal 5'-phosphate salvage; pyridoxal 5'-phosphate from pyridoxamine 5'-phosphate: step 1/1.</text>
</comment>
<evidence type="ECO:0000256" key="9">
    <source>
        <dbReference type="HAMAP-Rule" id="MF_01629"/>
    </source>
</evidence>
<evidence type="ECO:0000259" key="13">
    <source>
        <dbReference type="Pfam" id="PF10590"/>
    </source>
</evidence>
<comment type="function">
    <text evidence="9">Catalyzes the oxidation of either pyridoxine 5'-phosphate (PNP) or pyridoxamine 5'-phosphate (PMP) into pyridoxal 5'-phosphate (PLP).</text>
</comment>
<feature type="binding site" evidence="9 11">
    <location>
        <position position="87"/>
    </location>
    <ligand>
        <name>FMN</name>
        <dbReference type="ChEBI" id="CHEBI:58210"/>
    </ligand>
</feature>
<dbReference type="PIRSF" id="PIRSF000190">
    <property type="entry name" value="Pyd_amn-ph_oxd"/>
    <property type="match status" value="1"/>
</dbReference>
<evidence type="ECO:0000313" key="14">
    <source>
        <dbReference type="EMBL" id="MDJ1506420.1"/>
    </source>
</evidence>
<dbReference type="Pfam" id="PF01243">
    <property type="entry name" value="PNPOx_N"/>
    <property type="match status" value="1"/>
</dbReference>
<dbReference type="Gene3D" id="2.30.110.10">
    <property type="entry name" value="Electron Transport, Fmn-binding Protein, Chain A"/>
    <property type="match status" value="1"/>
</dbReference>
<feature type="binding site" evidence="9 10">
    <location>
        <position position="131"/>
    </location>
    <ligand>
        <name>substrate</name>
    </ligand>
</feature>
<comment type="caution">
    <text evidence="14">The sequence shown here is derived from an EMBL/GenBank/DDBJ whole genome shotgun (WGS) entry which is preliminary data.</text>
</comment>
<feature type="binding site" evidence="9 10">
    <location>
        <position position="135"/>
    </location>
    <ligand>
        <name>substrate</name>
    </ligand>
</feature>
<sequence>MNTPLHSLADIRKEYTLKELDITTTSDDPFAQFQQWFNEAIGAKVPEPNAMHLATVSAEGHPSGRIVLLKGLDSKGFTFFTNYESRKGQEMKGHEFASLTFFWPELERQLRIEGHIEKVSDTESDIYFQSRPRGSQIGAWASPQSTVIESRDILAEKQHQLEEKFGTDQPIPRPPHWGGYRLLPHWLEFWQGRPSRLHDRIVYKLTEDHTWIKQRLAP</sequence>
<dbReference type="GO" id="GO:0008615">
    <property type="term" value="P:pyridoxine biosynthetic process"/>
    <property type="evidence" value="ECO:0007669"/>
    <property type="project" value="UniProtKB-UniRule"/>
</dbReference>
<dbReference type="PANTHER" id="PTHR10851">
    <property type="entry name" value="PYRIDOXINE-5-PHOSPHATE OXIDASE"/>
    <property type="match status" value="1"/>
</dbReference>
<comment type="similarity">
    <text evidence="3 9">Belongs to the pyridoxamine 5'-phosphate oxidase family.</text>
</comment>
<evidence type="ECO:0000256" key="8">
    <source>
        <dbReference type="ARBA" id="ARBA00023096"/>
    </source>
</evidence>
<dbReference type="NCBIfam" id="TIGR00558">
    <property type="entry name" value="pdxH"/>
    <property type="match status" value="1"/>
</dbReference>
<dbReference type="FunFam" id="2.30.110.10:FF:000005">
    <property type="entry name" value="NAD(P)H-hydrate epimerase"/>
    <property type="match status" value="1"/>
</dbReference>
<evidence type="ECO:0000256" key="2">
    <source>
        <dbReference type="ARBA" id="ARBA00005037"/>
    </source>
</evidence>
<dbReference type="Proteomes" id="UP001232063">
    <property type="component" value="Unassembled WGS sequence"/>
</dbReference>
<feature type="binding site" evidence="9 11">
    <location>
        <begin position="80"/>
        <end position="81"/>
    </location>
    <ligand>
        <name>FMN</name>
        <dbReference type="ChEBI" id="CHEBI:58210"/>
    </ligand>
</feature>
<comment type="cofactor">
    <cofactor evidence="9 11">
        <name>FMN</name>
        <dbReference type="ChEBI" id="CHEBI:58210"/>
    </cofactor>
    <text evidence="9 11">Binds 1 FMN per subunit.</text>
</comment>
<comment type="catalytic activity">
    <reaction evidence="9">
        <text>pyridoxamine 5'-phosphate + O2 + H2O = pyridoxal 5'-phosphate + H2O2 + NH4(+)</text>
        <dbReference type="Rhea" id="RHEA:15817"/>
        <dbReference type="ChEBI" id="CHEBI:15377"/>
        <dbReference type="ChEBI" id="CHEBI:15379"/>
        <dbReference type="ChEBI" id="CHEBI:16240"/>
        <dbReference type="ChEBI" id="CHEBI:28938"/>
        <dbReference type="ChEBI" id="CHEBI:58451"/>
        <dbReference type="ChEBI" id="CHEBI:597326"/>
        <dbReference type="EC" id="1.4.3.5"/>
    </reaction>
</comment>
<evidence type="ECO:0000256" key="7">
    <source>
        <dbReference type="ARBA" id="ARBA00023002"/>
    </source>
</evidence>
<dbReference type="Pfam" id="PF10590">
    <property type="entry name" value="PNP_phzG_C"/>
    <property type="match status" value="1"/>
</dbReference>
<feature type="binding site" evidence="9 11">
    <location>
        <position position="86"/>
    </location>
    <ligand>
        <name>FMN</name>
        <dbReference type="ChEBI" id="CHEBI:58210"/>
    </ligand>
</feature>
<dbReference type="InterPro" id="IPR012349">
    <property type="entry name" value="Split_barrel_FMN-bd"/>
</dbReference>
<feature type="domain" description="Pyridoxamine 5'-phosphate oxidase N-terminal" evidence="12">
    <location>
        <begin position="38"/>
        <end position="155"/>
    </location>
</feature>
<feature type="binding site" evidence="9 11">
    <location>
        <position position="190"/>
    </location>
    <ligand>
        <name>FMN</name>
        <dbReference type="ChEBI" id="CHEBI:58210"/>
    </ligand>
</feature>
<protein>
    <recommendedName>
        <fullName evidence="9">Pyridoxine/pyridoxamine 5'-phosphate oxidase</fullName>
        <ecNumber evidence="9">1.4.3.5</ecNumber>
    </recommendedName>
    <alternativeName>
        <fullName evidence="9">PNP/PMP oxidase</fullName>
        <shortName evidence="9">PNPOx</shortName>
    </alternativeName>
    <alternativeName>
        <fullName evidence="9">Pyridoxal 5'-phosphate synthase</fullName>
    </alternativeName>
</protein>
<feature type="binding site" evidence="9 11">
    <location>
        <begin position="65"/>
        <end position="70"/>
    </location>
    <ligand>
        <name>FMN</name>
        <dbReference type="ChEBI" id="CHEBI:58210"/>
    </ligand>
</feature>
<dbReference type="SUPFAM" id="SSF50475">
    <property type="entry name" value="FMN-binding split barrel"/>
    <property type="match status" value="1"/>
</dbReference>
<dbReference type="GO" id="GO:0004733">
    <property type="term" value="F:pyridoxamine phosphate oxidase activity"/>
    <property type="evidence" value="ECO:0007669"/>
    <property type="project" value="UniProtKB-UniRule"/>
</dbReference>
<gene>
    <name evidence="9 14" type="primary">pdxH</name>
    <name evidence="14" type="ORF">QNI22_37560</name>
</gene>
<dbReference type="HAMAP" id="MF_01629">
    <property type="entry name" value="PdxH"/>
    <property type="match status" value="1"/>
</dbReference>
<evidence type="ECO:0000256" key="5">
    <source>
        <dbReference type="ARBA" id="ARBA00022630"/>
    </source>
</evidence>
<evidence type="ECO:0000256" key="3">
    <source>
        <dbReference type="ARBA" id="ARBA00007301"/>
    </source>
</evidence>
<feature type="binding site" evidence="9 11">
    <location>
        <position position="109"/>
    </location>
    <ligand>
        <name>FMN</name>
        <dbReference type="ChEBI" id="CHEBI:58210"/>
    </ligand>
</feature>
<keyword evidence="6 9" id="KW-0288">FMN</keyword>
<keyword evidence="8 9" id="KW-0664">Pyridoxine biosynthesis</keyword>
<dbReference type="PANTHER" id="PTHR10851:SF0">
    <property type="entry name" value="PYRIDOXINE-5'-PHOSPHATE OXIDASE"/>
    <property type="match status" value="1"/>
</dbReference>
<dbReference type="EMBL" id="JASJOU010000022">
    <property type="protein sequence ID" value="MDJ1506420.1"/>
    <property type="molecule type" value="Genomic_DNA"/>
</dbReference>
<dbReference type="InterPro" id="IPR011576">
    <property type="entry name" value="Pyridox_Oxase_N"/>
</dbReference>
<feature type="binding site" evidence="9 10">
    <location>
        <begin position="196"/>
        <end position="198"/>
    </location>
    <ligand>
        <name>substrate</name>
    </ligand>
</feature>
<evidence type="ECO:0000256" key="1">
    <source>
        <dbReference type="ARBA" id="ARBA00004738"/>
    </source>
</evidence>
<feature type="domain" description="Pyridoxine 5'-phosphate oxidase dimerisation C-terminal" evidence="13">
    <location>
        <begin position="177"/>
        <end position="218"/>
    </location>
</feature>
<dbReference type="InterPro" id="IPR019740">
    <property type="entry name" value="Pyridox_Oxase_CS"/>
</dbReference>
<name>A0AAE3RAU4_9BACT</name>
<evidence type="ECO:0000259" key="12">
    <source>
        <dbReference type="Pfam" id="PF01243"/>
    </source>
</evidence>
<reference evidence="14" key="1">
    <citation type="submission" date="2023-05" db="EMBL/GenBank/DDBJ databases">
        <authorList>
            <person name="Zhang X."/>
        </authorList>
    </citation>
    <scope>NUCLEOTIDE SEQUENCE</scope>
    <source>
        <strain evidence="14">BD1B2-1</strain>
    </source>
</reference>
<evidence type="ECO:0000313" key="15">
    <source>
        <dbReference type="Proteomes" id="UP001232063"/>
    </source>
</evidence>
<evidence type="ECO:0000256" key="11">
    <source>
        <dbReference type="PIRSR" id="PIRSR000190-2"/>
    </source>
</evidence>
<comment type="catalytic activity">
    <reaction evidence="9">
        <text>pyridoxine 5'-phosphate + O2 = pyridoxal 5'-phosphate + H2O2</text>
        <dbReference type="Rhea" id="RHEA:15149"/>
        <dbReference type="ChEBI" id="CHEBI:15379"/>
        <dbReference type="ChEBI" id="CHEBI:16240"/>
        <dbReference type="ChEBI" id="CHEBI:58589"/>
        <dbReference type="ChEBI" id="CHEBI:597326"/>
        <dbReference type="EC" id="1.4.3.5"/>
    </reaction>
</comment>
<dbReference type="GO" id="GO:0010181">
    <property type="term" value="F:FMN binding"/>
    <property type="evidence" value="ECO:0007669"/>
    <property type="project" value="UniProtKB-UniRule"/>
</dbReference>
<evidence type="ECO:0000256" key="6">
    <source>
        <dbReference type="ARBA" id="ARBA00022643"/>
    </source>
</evidence>
<evidence type="ECO:0000256" key="4">
    <source>
        <dbReference type="ARBA" id="ARBA00011738"/>
    </source>
</evidence>
<dbReference type="PROSITE" id="PS01064">
    <property type="entry name" value="PYRIDOX_OXIDASE"/>
    <property type="match status" value="1"/>
</dbReference>
<dbReference type="InterPro" id="IPR000659">
    <property type="entry name" value="Pyridox_Oxase"/>
</dbReference>
<organism evidence="14 15">
    <name type="scientific">Xanthocytophaga agilis</name>
    <dbReference type="NCBI Taxonomy" id="3048010"/>
    <lineage>
        <taxon>Bacteria</taxon>
        <taxon>Pseudomonadati</taxon>
        <taxon>Bacteroidota</taxon>
        <taxon>Cytophagia</taxon>
        <taxon>Cytophagales</taxon>
        <taxon>Rhodocytophagaceae</taxon>
        <taxon>Xanthocytophaga</taxon>
    </lineage>
</organism>
<dbReference type="EC" id="1.4.3.5" evidence="9"/>
<dbReference type="NCBIfam" id="NF004231">
    <property type="entry name" value="PRK05679.1"/>
    <property type="match status" value="1"/>
</dbReference>